<feature type="transmembrane region" description="Helical" evidence="1">
    <location>
        <begin position="336"/>
        <end position="357"/>
    </location>
</feature>
<keyword evidence="1" id="KW-1133">Transmembrane helix</keyword>
<keyword evidence="1" id="KW-0472">Membrane</keyword>
<keyword evidence="3" id="KW-0808">Transferase</keyword>
<proteinExistence type="predicted"/>
<dbReference type="GO" id="GO:0016740">
    <property type="term" value="F:transferase activity"/>
    <property type="evidence" value="ECO:0007669"/>
    <property type="project" value="UniProtKB-KW"/>
</dbReference>
<name>A0A5B9E776_9BACT</name>
<dbReference type="KEGG" id="talb:FTW19_07805"/>
<dbReference type="Proteomes" id="UP000321820">
    <property type="component" value="Chromosome"/>
</dbReference>
<keyword evidence="4" id="KW-1185">Reference proteome</keyword>
<evidence type="ECO:0000256" key="1">
    <source>
        <dbReference type="SAM" id="Phobius"/>
    </source>
</evidence>
<accession>A0A5B9E776</accession>
<dbReference type="InterPro" id="IPR001173">
    <property type="entry name" value="Glyco_trans_2-like"/>
</dbReference>
<evidence type="ECO:0000313" key="3">
    <source>
        <dbReference type="EMBL" id="QEE27908.1"/>
    </source>
</evidence>
<dbReference type="Gene3D" id="3.90.550.10">
    <property type="entry name" value="Spore Coat Polysaccharide Biosynthesis Protein SpsA, Chain A"/>
    <property type="match status" value="1"/>
</dbReference>
<dbReference type="RefSeq" id="WP_147647098.1">
    <property type="nucleotide sequence ID" value="NZ_CP042806.1"/>
</dbReference>
<dbReference type="EMBL" id="CP042806">
    <property type="protein sequence ID" value="QEE27908.1"/>
    <property type="molecule type" value="Genomic_DNA"/>
</dbReference>
<dbReference type="Pfam" id="PF00535">
    <property type="entry name" value="Glycos_transf_2"/>
    <property type="match status" value="1"/>
</dbReference>
<gene>
    <name evidence="3" type="ORF">FTW19_07805</name>
</gene>
<dbReference type="PANTHER" id="PTHR43646">
    <property type="entry name" value="GLYCOSYLTRANSFERASE"/>
    <property type="match status" value="1"/>
</dbReference>
<feature type="transmembrane region" description="Helical" evidence="1">
    <location>
        <begin position="303"/>
        <end position="324"/>
    </location>
</feature>
<feature type="transmembrane region" description="Helical" evidence="1">
    <location>
        <begin position="175"/>
        <end position="194"/>
    </location>
</feature>
<evidence type="ECO:0000259" key="2">
    <source>
        <dbReference type="Pfam" id="PF00535"/>
    </source>
</evidence>
<dbReference type="PANTHER" id="PTHR43646:SF3">
    <property type="entry name" value="SLR1566 PROTEIN"/>
    <property type="match status" value="1"/>
</dbReference>
<reference evidence="3 4" key="1">
    <citation type="submission" date="2019-08" db="EMBL/GenBank/DDBJ databases">
        <title>Complete genome sequence of Terriglobus albidus strain ORNL.</title>
        <authorList>
            <person name="Podar M."/>
        </authorList>
    </citation>
    <scope>NUCLEOTIDE SEQUENCE [LARGE SCALE GENOMIC DNA]</scope>
    <source>
        <strain evidence="3 4">ORNL</strain>
    </source>
</reference>
<dbReference type="AlphaFoldDB" id="A0A5B9E776"/>
<protein>
    <submittedName>
        <fullName evidence="3">Glycosyltransferase</fullName>
    </submittedName>
</protein>
<feature type="transmembrane region" description="Helical" evidence="1">
    <location>
        <begin position="273"/>
        <end position="297"/>
    </location>
</feature>
<sequence>MIIFLAAVCCAAWLYLLALHGRFWSSGPVLRESKTPCADAKVAVVVPARDEAENIGRSLSSLLAQQYPGALSIILVDDNNADGTAEIAASLLNQGRLTIVSGQPLPAGWSGKLWAVHQGLVQPEAQSADYILLTDADIEHASTHVAMLVHEAEANGRDLVSEMVRLHCSTPAERALIPAFIFFFQMLYPFAWVADPRRTVAGAAGGTMLVRRTALERVDGVRRIQHHLIDDCALARQIKSSGGKIWLGHAELARSLRVYADWREVWNMIARTAYVQLGHSPLMLLGCIAGMGLLYVAPVLLALFGHGLTSALAAAAWLMMVIALQPTLRRYRRSPLWGVALPGIAMFYLGATVASAFRHYMGRGGGWKNRTYPEAPST</sequence>
<dbReference type="OrthoDB" id="9806525at2"/>
<keyword evidence="1" id="KW-0812">Transmembrane</keyword>
<dbReference type="NCBIfam" id="TIGR03469">
    <property type="entry name" value="HpnB"/>
    <property type="match status" value="1"/>
</dbReference>
<dbReference type="InterPro" id="IPR029044">
    <property type="entry name" value="Nucleotide-diphossugar_trans"/>
</dbReference>
<feature type="domain" description="Glycosyltransferase 2-like" evidence="2">
    <location>
        <begin position="44"/>
        <end position="217"/>
    </location>
</feature>
<organism evidence="3 4">
    <name type="scientific">Terriglobus albidus</name>
    <dbReference type="NCBI Taxonomy" id="1592106"/>
    <lineage>
        <taxon>Bacteria</taxon>
        <taxon>Pseudomonadati</taxon>
        <taxon>Acidobacteriota</taxon>
        <taxon>Terriglobia</taxon>
        <taxon>Terriglobales</taxon>
        <taxon>Acidobacteriaceae</taxon>
        <taxon>Terriglobus</taxon>
    </lineage>
</organism>
<evidence type="ECO:0000313" key="4">
    <source>
        <dbReference type="Proteomes" id="UP000321820"/>
    </source>
</evidence>
<dbReference type="InterPro" id="IPR017832">
    <property type="entry name" value="Glyco_trans_2_hopen-assoc_HpnB"/>
</dbReference>
<dbReference type="SUPFAM" id="SSF53448">
    <property type="entry name" value="Nucleotide-diphospho-sugar transferases"/>
    <property type="match status" value="1"/>
</dbReference>